<evidence type="ECO:0000313" key="3">
    <source>
        <dbReference type="Proteomes" id="UP000188357"/>
    </source>
</evidence>
<evidence type="ECO:0000256" key="1">
    <source>
        <dbReference type="SAM" id="MobiDB-lite"/>
    </source>
</evidence>
<feature type="region of interest" description="Disordered" evidence="1">
    <location>
        <begin position="82"/>
        <end position="104"/>
    </location>
</feature>
<name>A0A1R4GJ72_9GAMM</name>
<evidence type="ECO:0000313" key="2">
    <source>
        <dbReference type="EMBL" id="SJM67982.1"/>
    </source>
</evidence>
<protein>
    <submittedName>
        <fullName evidence="2">Uncharacterized protein</fullName>
    </submittedName>
</protein>
<sequence>MDDKKTAVELPAQPEAVVAPMHTFEAFRIIEKLSEGINPLSDEPLAPNSLCLNDDIQRALQAAIPALQARIRWIERQAQLPGNAGKPWKTEEEESVNTGFDNGDSVDILAERHQRTKGSITSRLIKMGKISA</sequence>
<dbReference type="RefSeq" id="WP_077450394.1">
    <property type="nucleotide sequence ID" value="NZ_FUGE01000077.1"/>
</dbReference>
<gene>
    <name evidence="2" type="ORF">A1232T_00551</name>
</gene>
<reference evidence="2 3" key="1">
    <citation type="submission" date="2017-02" db="EMBL/GenBank/DDBJ databases">
        <authorList>
            <person name="Peterson S.W."/>
        </authorList>
    </citation>
    <scope>NUCLEOTIDE SEQUENCE [LARGE SCALE GENOMIC DNA]</scope>
    <source>
        <strain evidence="2">Psychrobacter_piechaudii</strain>
    </source>
</reference>
<organism evidence="2 3">
    <name type="scientific">Psychrobacter piechaudii</name>
    <dbReference type="NCBI Taxonomy" id="1945521"/>
    <lineage>
        <taxon>Bacteria</taxon>
        <taxon>Pseudomonadati</taxon>
        <taxon>Pseudomonadota</taxon>
        <taxon>Gammaproteobacteria</taxon>
        <taxon>Moraxellales</taxon>
        <taxon>Moraxellaceae</taxon>
        <taxon>Psychrobacter</taxon>
    </lineage>
</organism>
<proteinExistence type="predicted"/>
<dbReference type="AlphaFoldDB" id="A0A1R4GJ72"/>
<dbReference type="EMBL" id="FUGE01000077">
    <property type="protein sequence ID" value="SJM67982.1"/>
    <property type="molecule type" value="Genomic_DNA"/>
</dbReference>
<dbReference type="STRING" id="1945521.A1232T_00551"/>
<keyword evidence="3" id="KW-1185">Reference proteome</keyword>
<dbReference type="Proteomes" id="UP000188357">
    <property type="component" value="Unassembled WGS sequence"/>
</dbReference>
<dbReference type="OrthoDB" id="6637817at2"/>
<accession>A0A1R4GJ72</accession>